<proteinExistence type="predicted"/>
<dbReference type="Gene3D" id="2.40.50.140">
    <property type="entry name" value="Nucleic acid-binding proteins"/>
    <property type="match status" value="1"/>
</dbReference>
<sequence>MVERLGSQMFGYIEIGQPKMLTVEFPRDIEVELGQQVHIKGDESRVHVFDRKTGKRI</sequence>
<gene>
    <name evidence="1" type="ORF">J2782_004322</name>
</gene>
<keyword evidence="2" id="KW-1185">Reference proteome</keyword>
<dbReference type="Gene3D" id="2.40.50.100">
    <property type="match status" value="1"/>
</dbReference>
<evidence type="ECO:0000313" key="2">
    <source>
        <dbReference type="Proteomes" id="UP001184614"/>
    </source>
</evidence>
<reference evidence="1 2" key="1">
    <citation type="submission" date="2023-07" db="EMBL/GenBank/DDBJ databases">
        <title>Sorghum-associated microbial communities from plants grown in Nebraska, USA.</title>
        <authorList>
            <person name="Schachtman D."/>
        </authorList>
    </citation>
    <scope>NUCLEOTIDE SEQUENCE [LARGE SCALE GENOMIC DNA]</scope>
    <source>
        <strain evidence="1 2">DS1730</strain>
    </source>
</reference>
<dbReference type="InterPro" id="IPR012340">
    <property type="entry name" value="NA-bd_OB-fold"/>
</dbReference>
<dbReference type="InterPro" id="IPR008995">
    <property type="entry name" value="Mo/tungstate-bd_C_term_dom"/>
</dbReference>
<dbReference type="SUPFAM" id="SSF50331">
    <property type="entry name" value="MOP-like"/>
    <property type="match status" value="1"/>
</dbReference>
<evidence type="ECO:0000313" key="1">
    <source>
        <dbReference type="EMBL" id="MDR6434570.1"/>
    </source>
</evidence>
<keyword evidence="1" id="KW-0813">Transport</keyword>
<name>A0ABU1MFM2_9HYPH</name>
<comment type="caution">
    <text evidence="1">The sequence shown here is derived from an EMBL/GenBank/DDBJ whole genome shotgun (WGS) entry which is preliminary data.</text>
</comment>
<protein>
    <submittedName>
        <fullName evidence="1">ABC-type sugar transport system ATPase subunit</fullName>
    </submittedName>
</protein>
<organism evidence="1 2">
    <name type="scientific">Brucella pseudogrignonensis</name>
    <dbReference type="NCBI Taxonomy" id="419475"/>
    <lineage>
        <taxon>Bacteria</taxon>
        <taxon>Pseudomonadati</taxon>
        <taxon>Pseudomonadota</taxon>
        <taxon>Alphaproteobacteria</taxon>
        <taxon>Hyphomicrobiales</taxon>
        <taxon>Brucellaceae</taxon>
        <taxon>Brucella/Ochrobactrum group</taxon>
        <taxon>Brucella</taxon>
    </lineage>
</organism>
<dbReference type="EMBL" id="JAVDQT010000012">
    <property type="protein sequence ID" value="MDR6434570.1"/>
    <property type="molecule type" value="Genomic_DNA"/>
</dbReference>
<dbReference type="RefSeq" id="WP_310016051.1">
    <property type="nucleotide sequence ID" value="NZ_JAVDQT010000012.1"/>
</dbReference>
<accession>A0ABU1MFM2</accession>
<dbReference type="Proteomes" id="UP001184614">
    <property type="component" value="Unassembled WGS sequence"/>
</dbReference>
<keyword evidence="1" id="KW-0762">Sugar transport</keyword>